<dbReference type="PANTHER" id="PTHR21496:SF23">
    <property type="entry name" value="3-PHENYLPROPIONATE_CINNAMIC ACID DIOXYGENASE FERREDOXIN SUBUNIT"/>
    <property type="match status" value="1"/>
</dbReference>
<keyword evidence="4" id="KW-0411">Iron-sulfur</keyword>
<dbReference type="GO" id="GO:0004497">
    <property type="term" value="F:monooxygenase activity"/>
    <property type="evidence" value="ECO:0007669"/>
    <property type="project" value="UniProtKB-ARBA"/>
</dbReference>
<evidence type="ECO:0000256" key="3">
    <source>
        <dbReference type="ARBA" id="ARBA00023004"/>
    </source>
</evidence>
<evidence type="ECO:0000313" key="7">
    <source>
        <dbReference type="Proteomes" id="UP000230914"/>
    </source>
</evidence>
<evidence type="ECO:0000313" key="6">
    <source>
        <dbReference type="EMBL" id="PIE34107.1"/>
    </source>
</evidence>
<dbReference type="EMBL" id="PDSL01000022">
    <property type="protein sequence ID" value="PIE34107.1"/>
    <property type="molecule type" value="Genomic_DNA"/>
</dbReference>
<reference evidence="6 7" key="1">
    <citation type="submission" date="2017-10" db="EMBL/GenBank/DDBJ databases">
        <title>Novel microbial diversity and functional potential in the marine mammal oral microbiome.</title>
        <authorList>
            <person name="Dudek N.K."/>
            <person name="Sun C.L."/>
            <person name="Burstein D."/>
            <person name="Kantor R.S."/>
            <person name="Aliaga Goltsman D.S."/>
            <person name="Bik E.M."/>
            <person name="Thomas B.C."/>
            <person name="Banfield J.F."/>
            <person name="Relman D.A."/>
        </authorList>
    </citation>
    <scope>NUCLEOTIDE SEQUENCE [LARGE SCALE GENOMIC DNA]</scope>
    <source>
        <strain evidence="6">DOLJORAL78_61_10</strain>
    </source>
</reference>
<dbReference type="InterPro" id="IPR036922">
    <property type="entry name" value="Rieske_2Fe-2S_sf"/>
</dbReference>
<dbReference type="GO" id="GO:0051537">
    <property type="term" value="F:2 iron, 2 sulfur cluster binding"/>
    <property type="evidence" value="ECO:0007669"/>
    <property type="project" value="UniProtKB-KW"/>
</dbReference>
<protein>
    <recommendedName>
        <fullName evidence="5">Rieske domain-containing protein</fullName>
    </recommendedName>
</protein>
<evidence type="ECO:0000259" key="5">
    <source>
        <dbReference type="PROSITE" id="PS51296"/>
    </source>
</evidence>
<dbReference type="AlphaFoldDB" id="A0A2G6KEL3"/>
<name>A0A2G6KEL3_9ACTN</name>
<dbReference type="SUPFAM" id="SSF50022">
    <property type="entry name" value="ISP domain"/>
    <property type="match status" value="1"/>
</dbReference>
<evidence type="ECO:0000256" key="4">
    <source>
        <dbReference type="ARBA" id="ARBA00023014"/>
    </source>
</evidence>
<dbReference type="CDD" id="cd03528">
    <property type="entry name" value="Rieske_RO_ferredoxin"/>
    <property type="match status" value="1"/>
</dbReference>
<organism evidence="6 7">
    <name type="scientific">Ilumatobacter coccineus</name>
    <dbReference type="NCBI Taxonomy" id="467094"/>
    <lineage>
        <taxon>Bacteria</taxon>
        <taxon>Bacillati</taxon>
        <taxon>Actinomycetota</taxon>
        <taxon>Acidimicrobiia</taxon>
        <taxon>Acidimicrobiales</taxon>
        <taxon>Ilumatobacteraceae</taxon>
        <taxon>Ilumatobacter</taxon>
    </lineage>
</organism>
<dbReference type="Gene3D" id="2.102.10.10">
    <property type="entry name" value="Rieske [2Fe-2S] iron-sulphur domain"/>
    <property type="match status" value="1"/>
</dbReference>
<keyword evidence="2" id="KW-0479">Metal-binding</keyword>
<keyword evidence="1" id="KW-0001">2Fe-2S</keyword>
<dbReference type="InterPro" id="IPR017941">
    <property type="entry name" value="Rieske_2Fe-2S"/>
</dbReference>
<dbReference type="PANTHER" id="PTHR21496">
    <property type="entry name" value="FERREDOXIN-RELATED"/>
    <property type="match status" value="1"/>
</dbReference>
<gene>
    <name evidence="6" type="ORF">CSA55_01315</name>
</gene>
<dbReference type="GO" id="GO:0046872">
    <property type="term" value="F:metal ion binding"/>
    <property type="evidence" value="ECO:0007669"/>
    <property type="project" value="UniProtKB-KW"/>
</dbReference>
<evidence type="ECO:0000256" key="2">
    <source>
        <dbReference type="ARBA" id="ARBA00022723"/>
    </source>
</evidence>
<evidence type="ECO:0000256" key="1">
    <source>
        <dbReference type="ARBA" id="ARBA00022714"/>
    </source>
</evidence>
<dbReference type="Pfam" id="PF00355">
    <property type="entry name" value="Rieske"/>
    <property type="match status" value="1"/>
</dbReference>
<dbReference type="GO" id="GO:0016705">
    <property type="term" value="F:oxidoreductase activity, acting on paired donors, with incorporation or reduction of molecular oxygen"/>
    <property type="evidence" value="ECO:0007669"/>
    <property type="project" value="UniProtKB-ARBA"/>
</dbReference>
<sequence length="117" mass="12705">MTLTDGIDIGAFDSLETGTSQRFTVEGVDIAVVRIDDEIYALADRCSHADVSLSGGEVWDDDIEIECPRHGSAFCLTTGIPRNLPATEPVQVFDARVIDGRIIISLDRPTSQKEPLS</sequence>
<proteinExistence type="predicted"/>
<accession>A0A2G6KEL3</accession>
<feature type="domain" description="Rieske" evidence="5">
    <location>
        <begin position="7"/>
        <end position="104"/>
    </location>
</feature>
<dbReference type="PROSITE" id="PS51296">
    <property type="entry name" value="RIESKE"/>
    <property type="match status" value="1"/>
</dbReference>
<dbReference type="Proteomes" id="UP000230914">
    <property type="component" value="Unassembled WGS sequence"/>
</dbReference>
<comment type="caution">
    <text evidence="6">The sequence shown here is derived from an EMBL/GenBank/DDBJ whole genome shotgun (WGS) entry which is preliminary data.</text>
</comment>
<keyword evidence="3" id="KW-0408">Iron</keyword>